<comment type="similarity">
    <text evidence="1">Belongs to the F420H(2)-dependent quinone reductase family.</text>
</comment>
<evidence type="ECO:0000256" key="1">
    <source>
        <dbReference type="ARBA" id="ARBA00008710"/>
    </source>
</evidence>
<gene>
    <name evidence="3" type="ORF">JOF53_000276</name>
</gene>
<name>A0ABS5A4A4_9PSEU</name>
<accession>A0ABS5A4A4</accession>
<dbReference type="Pfam" id="PF04075">
    <property type="entry name" value="F420H2_quin_red"/>
    <property type="match status" value="1"/>
</dbReference>
<dbReference type="PANTHER" id="PTHR39428">
    <property type="entry name" value="F420H(2)-DEPENDENT QUINONE REDUCTASE RV1261C"/>
    <property type="match status" value="1"/>
</dbReference>
<evidence type="ECO:0000256" key="2">
    <source>
        <dbReference type="ARBA" id="ARBA00049106"/>
    </source>
</evidence>
<dbReference type="NCBIfam" id="TIGR00026">
    <property type="entry name" value="hi_GC_TIGR00026"/>
    <property type="match status" value="1"/>
</dbReference>
<evidence type="ECO:0000313" key="3">
    <source>
        <dbReference type="EMBL" id="MBP2471404.1"/>
    </source>
</evidence>
<dbReference type="SUPFAM" id="SSF50475">
    <property type="entry name" value="FMN-binding split barrel"/>
    <property type="match status" value="1"/>
</dbReference>
<organism evidence="3 4">
    <name type="scientific">Crossiella equi</name>
    <dbReference type="NCBI Taxonomy" id="130796"/>
    <lineage>
        <taxon>Bacteria</taxon>
        <taxon>Bacillati</taxon>
        <taxon>Actinomycetota</taxon>
        <taxon>Actinomycetes</taxon>
        <taxon>Pseudonocardiales</taxon>
        <taxon>Pseudonocardiaceae</taxon>
        <taxon>Crossiella</taxon>
    </lineage>
</organism>
<dbReference type="Proteomes" id="UP001519363">
    <property type="component" value="Unassembled WGS sequence"/>
</dbReference>
<evidence type="ECO:0000313" key="4">
    <source>
        <dbReference type="Proteomes" id="UP001519363"/>
    </source>
</evidence>
<dbReference type="PANTHER" id="PTHR39428:SF1">
    <property type="entry name" value="F420H(2)-DEPENDENT QUINONE REDUCTASE RV1261C"/>
    <property type="match status" value="1"/>
</dbReference>
<dbReference type="RefSeq" id="WP_086781150.1">
    <property type="nucleotide sequence ID" value="NZ_JAGIOO010000001.1"/>
</dbReference>
<protein>
    <submittedName>
        <fullName evidence="3">Deazaflavin-dependent oxidoreductase (Nitroreductase family)</fullName>
    </submittedName>
</protein>
<sequence>MGNEFNERVIEEFRANGGKVGGQFEGTDLVLLTTTGARSGQPRTAPVVYHRVGQELVVVASNGGAHQHPAWYHNLVANPAGTAEIGTEKFGFLAVPLTGADRDRAFAEVVAHSPGFGEFAESTDRVIPVVALRRAG</sequence>
<dbReference type="Gene3D" id="2.30.110.10">
    <property type="entry name" value="Electron Transport, Fmn-binding Protein, Chain A"/>
    <property type="match status" value="1"/>
</dbReference>
<dbReference type="InterPro" id="IPR004378">
    <property type="entry name" value="F420H2_quin_Rdtase"/>
</dbReference>
<keyword evidence="4" id="KW-1185">Reference proteome</keyword>
<dbReference type="InterPro" id="IPR012349">
    <property type="entry name" value="Split_barrel_FMN-bd"/>
</dbReference>
<comment type="caution">
    <text evidence="3">The sequence shown here is derived from an EMBL/GenBank/DDBJ whole genome shotgun (WGS) entry which is preliminary data.</text>
</comment>
<reference evidence="3 4" key="1">
    <citation type="submission" date="2021-03" db="EMBL/GenBank/DDBJ databases">
        <title>Sequencing the genomes of 1000 actinobacteria strains.</title>
        <authorList>
            <person name="Klenk H.-P."/>
        </authorList>
    </citation>
    <scope>NUCLEOTIDE SEQUENCE [LARGE SCALE GENOMIC DNA]</scope>
    <source>
        <strain evidence="3 4">DSM 44580</strain>
    </source>
</reference>
<dbReference type="EMBL" id="JAGIOO010000001">
    <property type="protein sequence ID" value="MBP2471404.1"/>
    <property type="molecule type" value="Genomic_DNA"/>
</dbReference>
<proteinExistence type="inferred from homology"/>
<comment type="catalytic activity">
    <reaction evidence="2">
        <text>oxidized coenzyme F420-(gamma-L-Glu)(n) + a quinol + H(+) = reduced coenzyme F420-(gamma-L-Glu)(n) + a quinone</text>
        <dbReference type="Rhea" id="RHEA:39663"/>
        <dbReference type="Rhea" id="RHEA-COMP:12939"/>
        <dbReference type="Rhea" id="RHEA-COMP:14378"/>
        <dbReference type="ChEBI" id="CHEBI:15378"/>
        <dbReference type="ChEBI" id="CHEBI:24646"/>
        <dbReference type="ChEBI" id="CHEBI:132124"/>
        <dbReference type="ChEBI" id="CHEBI:133980"/>
        <dbReference type="ChEBI" id="CHEBI:139511"/>
    </reaction>
</comment>